<dbReference type="SUPFAM" id="SSF51215">
    <property type="entry name" value="Regulatory protein AraC"/>
    <property type="match status" value="1"/>
</dbReference>
<evidence type="ECO:0000256" key="3">
    <source>
        <dbReference type="ARBA" id="ARBA00023159"/>
    </source>
</evidence>
<gene>
    <name evidence="6" type="ORF">ACFSKO_05050</name>
</gene>
<keyword evidence="3" id="KW-0010">Activator</keyword>
<dbReference type="PANTHER" id="PTHR46796:SF2">
    <property type="entry name" value="TRANSCRIPTIONAL REGULATORY PROTEIN"/>
    <property type="match status" value="1"/>
</dbReference>
<protein>
    <submittedName>
        <fullName evidence="6">AraC family transcriptional regulator</fullName>
    </submittedName>
</protein>
<dbReference type="Gene3D" id="1.10.10.60">
    <property type="entry name" value="Homeodomain-like"/>
    <property type="match status" value="1"/>
</dbReference>
<feature type="domain" description="HTH araC/xylS-type" evidence="5">
    <location>
        <begin position="197"/>
        <end position="294"/>
    </location>
</feature>
<dbReference type="PROSITE" id="PS00041">
    <property type="entry name" value="HTH_ARAC_FAMILY_1"/>
    <property type="match status" value="1"/>
</dbReference>
<dbReference type="Proteomes" id="UP001597294">
    <property type="component" value="Unassembled WGS sequence"/>
</dbReference>
<dbReference type="InterPro" id="IPR009057">
    <property type="entry name" value="Homeodomain-like_sf"/>
</dbReference>
<keyword evidence="4" id="KW-0804">Transcription</keyword>
<evidence type="ECO:0000313" key="7">
    <source>
        <dbReference type="Proteomes" id="UP001597294"/>
    </source>
</evidence>
<dbReference type="InterPro" id="IPR037923">
    <property type="entry name" value="HTH-like"/>
</dbReference>
<dbReference type="InterPro" id="IPR018062">
    <property type="entry name" value="HTH_AraC-typ_CS"/>
</dbReference>
<evidence type="ECO:0000256" key="2">
    <source>
        <dbReference type="ARBA" id="ARBA00023125"/>
    </source>
</evidence>
<name>A0ABW5BFV3_9PROT</name>
<dbReference type="SUPFAM" id="SSF46689">
    <property type="entry name" value="Homeodomain-like"/>
    <property type="match status" value="1"/>
</dbReference>
<evidence type="ECO:0000256" key="4">
    <source>
        <dbReference type="ARBA" id="ARBA00023163"/>
    </source>
</evidence>
<dbReference type="PANTHER" id="PTHR46796">
    <property type="entry name" value="HTH-TYPE TRANSCRIPTIONAL ACTIVATOR RHAS-RELATED"/>
    <property type="match status" value="1"/>
</dbReference>
<dbReference type="PROSITE" id="PS01124">
    <property type="entry name" value="HTH_ARAC_FAMILY_2"/>
    <property type="match status" value="1"/>
</dbReference>
<keyword evidence="1" id="KW-0805">Transcription regulation</keyword>
<reference evidence="7" key="1">
    <citation type="journal article" date="2019" name="Int. J. Syst. Evol. Microbiol.">
        <title>The Global Catalogue of Microorganisms (GCM) 10K type strain sequencing project: providing services to taxonomists for standard genome sequencing and annotation.</title>
        <authorList>
            <consortium name="The Broad Institute Genomics Platform"/>
            <consortium name="The Broad Institute Genome Sequencing Center for Infectious Disease"/>
            <person name="Wu L."/>
            <person name="Ma J."/>
        </authorList>
    </citation>
    <scope>NUCLEOTIDE SEQUENCE [LARGE SCALE GENOMIC DNA]</scope>
    <source>
        <strain evidence="7">CGMCC 4.7192</strain>
    </source>
</reference>
<evidence type="ECO:0000256" key="1">
    <source>
        <dbReference type="ARBA" id="ARBA00023015"/>
    </source>
</evidence>
<dbReference type="InterPro" id="IPR050204">
    <property type="entry name" value="AraC_XylS_family_regulators"/>
</dbReference>
<accession>A0ABW5BFV3</accession>
<dbReference type="InterPro" id="IPR018060">
    <property type="entry name" value="HTH_AraC"/>
</dbReference>
<dbReference type="RefSeq" id="WP_380249050.1">
    <property type="nucleotide sequence ID" value="NZ_JBHUII010000001.1"/>
</dbReference>
<keyword evidence="2" id="KW-0238">DNA-binding</keyword>
<comment type="caution">
    <text evidence="6">The sequence shown here is derived from an EMBL/GenBank/DDBJ whole genome shotgun (WGS) entry which is preliminary data.</text>
</comment>
<evidence type="ECO:0000313" key="6">
    <source>
        <dbReference type="EMBL" id="MFD2204962.1"/>
    </source>
</evidence>
<dbReference type="EMBL" id="JBHUII010000001">
    <property type="protein sequence ID" value="MFD2204962.1"/>
    <property type="molecule type" value="Genomic_DNA"/>
</dbReference>
<evidence type="ECO:0000259" key="5">
    <source>
        <dbReference type="PROSITE" id="PS01124"/>
    </source>
</evidence>
<dbReference type="SMART" id="SM00342">
    <property type="entry name" value="HTH_ARAC"/>
    <property type="match status" value="1"/>
</dbReference>
<dbReference type="Pfam" id="PF02311">
    <property type="entry name" value="AraC_binding"/>
    <property type="match status" value="1"/>
</dbReference>
<dbReference type="InterPro" id="IPR003313">
    <property type="entry name" value="AraC-bd"/>
</dbReference>
<dbReference type="Pfam" id="PF12833">
    <property type="entry name" value="HTH_18"/>
    <property type="match status" value="1"/>
</dbReference>
<proteinExistence type="predicted"/>
<keyword evidence="7" id="KW-1185">Reference proteome</keyword>
<sequence>MEQDTHKEGKHGTRLERLCKPSRSGVGDVAKITSAPSVPGMSRIEASFVGDFFEPHRHDTYALGLTMQGIQAFQYRGERRYSHPGRIIVLHPDELHDGGSGTDQGLLYRMLYLEPSVVREALGEMFKGLPFVKAPILDDPALQRAMIEVLGQMGGQMEGALSDLAASDAISAIAQGLVRHSDIVAKRPDKSCIRAASLARDFLYENAFRTVRSEELEEITSLNRYALSRHFRASFGTSPHRFLLMRRLEFARSMIEEQQPLADVAFTVGFADQSHLTRHFKQAFGVTPGKWAQYITQ</sequence>
<organism evidence="6 7">
    <name type="scientific">Kiloniella antarctica</name>
    <dbReference type="NCBI Taxonomy" id="1550907"/>
    <lineage>
        <taxon>Bacteria</taxon>
        <taxon>Pseudomonadati</taxon>
        <taxon>Pseudomonadota</taxon>
        <taxon>Alphaproteobacteria</taxon>
        <taxon>Rhodospirillales</taxon>
        <taxon>Kiloniellaceae</taxon>
        <taxon>Kiloniella</taxon>
    </lineage>
</organism>